<evidence type="ECO:0000313" key="3">
    <source>
        <dbReference type="EMBL" id="KTW14411.1"/>
    </source>
</evidence>
<evidence type="ECO:0000313" key="5">
    <source>
        <dbReference type="Proteomes" id="UP000074072"/>
    </source>
</evidence>
<dbReference type="PATRIC" id="fig|33051.3.peg.4018"/>
<comment type="caution">
    <text evidence="3">The sequence shown here is derived from an EMBL/GenBank/DDBJ whole genome shotgun (WGS) entry which is preliminary data.</text>
</comment>
<reference evidence="4 5" key="1">
    <citation type="journal article" date="2016" name="Front. Microbiol.">
        <title>Genomic Resource of Rice Seed Associated Bacteria.</title>
        <authorList>
            <person name="Midha S."/>
            <person name="Bansal K."/>
            <person name="Sharma S."/>
            <person name="Kumar N."/>
            <person name="Patil P.P."/>
            <person name="Chaudhry V."/>
            <person name="Patil P.B."/>
        </authorList>
    </citation>
    <scope>NUCLEOTIDE SEQUENCE [LARGE SCALE GENOMIC DNA]</scope>
    <source>
        <strain evidence="3 6">NS258</strain>
        <strain evidence="1 4">NS319</strain>
        <strain evidence="2 5">SB4</strain>
    </source>
</reference>
<dbReference type="Proteomes" id="UP000072867">
    <property type="component" value="Unassembled WGS sequence"/>
</dbReference>
<dbReference type="EMBL" id="LDTE01000087">
    <property type="protein sequence ID" value="KTT97244.1"/>
    <property type="molecule type" value="Genomic_DNA"/>
</dbReference>
<dbReference type="RefSeq" id="WP_058716467.1">
    <property type="nucleotide sequence ID" value="NZ_JBBCQK010000001.1"/>
</dbReference>
<protein>
    <submittedName>
        <fullName evidence="3">Uncharacterized protein</fullName>
    </submittedName>
</protein>
<evidence type="ECO:0000313" key="1">
    <source>
        <dbReference type="EMBL" id="KTT68603.1"/>
    </source>
</evidence>
<gene>
    <name evidence="3" type="ORF">NS258_07375</name>
    <name evidence="1" type="ORF">NS319_13135</name>
    <name evidence="2" type="ORF">SB4_13775</name>
</gene>
<dbReference type="AlphaFoldDB" id="A0A147JA91"/>
<dbReference type="EMBL" id="LDTC01000053">
    <property type="protein sequence ID" value="KTW14411.1"/>
    <property type="molecule type" value="Genomic_DNA"/>
</dbReference>
<evidence type="ECO:0000313" key="2">
    <source>
        <dbReference type="EMBL" id="KTT97244.1"/>
    </source>
</evidence>
<evidence type="ECO:0000313" key="6">
    <source>
        <dbReference type="Proteomes" id="UP000074410"/>
    </source>
</evidence>
<proteinExistence type="predicted"/>
<dbReference type="EMBL" id="LDTD01000096">
    <property type="protein sequence ID" value="KTT68603.1"/>
    <property type="molecule type" value="Genomic_DNA"/>
</dbReference>
<dbReference type="OrthoDB" id="7510394at2"/>
<evidence type="ECO:0000313" key="4">
    <source>
        <dbReference type="Proteomes" id="UP000072867"/>
    </source>
</evidence>
<name>A0A147JA91_9SPHN</name>
<accession>A0A147JA91</accession>
<dbReference type="Proteomes" id="UP000074410">
    <property type="component" value="Unassembled WGS sequence"/>
</dbReference>
<dbReference type="Proteomes" id="UP000074072">
    <property type="component" value="Unassembled WGS sequence"/>
</dbReference>
<organism evidence="3 6">
    <name type="scientific">Sphingomonas sanguinis</name>
    <dbReference type="NCBI Taxonomy" id="33051"/>
    <lineage>
        <taxon>Bacteria</taxon>
        <taxon>Pseudomonadati</taxon>
        <taxon>Pseudomonadota</taxon>
        <taxon>Alphaproteobacteria</taxon>
        <taxon>Sphingomonadales</taxon>
        <taxon>Sphingomonadaceae</taxon>
        <taxon>Sphingomonas</taxon>
    </lineage>
</organism>
<sequence length="67" mass="7832">MAMIEVYEKDEMVPLFTGDFAFLPRLGDTISKETGSYFIYYTVVEIWHRQEGATDRFQACVRVTEND</sequence>